<reference evidence="4" key="1">
    <citation type="submission" date="2023-07" db="EMBL/GenBank/DDBJ databases">
        <title>Two novel species in the genus Flavivirga.</title>
        <authorList>
            <person name="Kwon K."/>
        </authorList>
    </citation>
    <scope>NUCLEOTIDE SEQUENCE</scope>
    <source>
        <strain evidence="4">KACC 14158</strain>
    </source>
</reference>
<dbReference type="InterPro" id="IPR011006">
    <property type="entry name" value="CheY-like_superfamily"/>
</dbReference>
<evidence type="ECO:0000313" key="5">
    <source>
        <dbReference type="Proteomes" id="UP001176806"/>
    </source>
</evidence>
<evidence type="ECO:0000259" key="3">
    <source>
        <dbReference type="PROSITE" id="PS50930"/>
    </source>
</evidence>
<sequence>MKSLHILLLEDTIADSQNIINLLSKDYNITLANTIKKAKDTLASSLFDLAILDISINGKLDGIEFAKHIQSTPTPIPFFFLTSMQSRAVFDQAKLTKPFTYLLKPFNVMELQYSIELVIEKHFEQKNALRSNTGLLTPDYLLIKKQDKICKVILDTIEYVEVEENYSTLYTSNQNHVIKKSLSKIKEMLLDKNFEQIHRKFLINFDKITEINLSENTVYLSPGFQASISERFKKKLIHRYGIIT</sequence>
<keyword evidence="5" id="KW-1185">Reference proteome</keyword>
<evidence type="ECO:0000259" key="2">
    <source>
        <dbReference type="PROSITE" id="PS50110"/>
    </source>
</evidence>
<name>A0ABT8WQ30_9FLAO</name>
<proteinExistence type="predicted"/>
<feature type="domain" description="Response regulatory" evidence="2">
    <location>
        <begin position="5"/>
        <end position="119"/>
    </location>
</feature>
<dbReference type="PANTHER" id="PTHR37299:SF1">
    <property type="entry name" value="STAGE 0 SPORULATION PROTEIN A HOMOLOG"/>
    <property type="match status" value="1"/>
</dbReference>
<evidence type="ECO:0000313" key="4">
    <source>
        <dbReference type="EMBL" id="MDO5975274.1"/>
    </source>
</evidence>
<dbReference type="PANTHER" id="PTHR37299">
    <property type="entry name" value="TRANSCRIPTIONAL REGULATOR-RELATED"/>
    <property type="match status" value="1"/>
</dbReference>
<dbReference type="InterPro" id="IPR001789">
    <property type="entry name" value="Sig_transdc_resp-reg_receiver"/>
</dbReference>
<gene>
    <name evidence="4" type="ORF">Q4Q40_13840</name>
</gene>
<dbReference type="Proteomes" id="UP001176806">
    <property type="component" value="Unassembled WGS sequence"/>
</dbReference>
<dbReference type="InterPro" id="IPR046947">
    <property type="entry name" value="LytR-like"/>
</dbReference>
<dbReference type="PROSITE" id="PS50110">
    <property type="entry name" value="RESPONSE_REGULATORY"/>
    <property type="match status" value="1"/>
</dbReference>
<dbReference type="Pfam" id="PF00072">
    <property type="entry name" value="Response_reg"/>
    <property type="match status" value="1"/>
</dbReference>
<dbReference type="PROSITE" id="PS50930">
    <property type="entry name" value="HTH_LYTTR"/>
    <property type="match status" value="1"/>
</dbReference>
<dbReference type="SUPFAM" id="SSF52172">
    <property type="entry name" value="CheY-like"/>
    <property type="match status" value="1"/>
</dbReference>
<dbReference type="Pfam" id="PF04397">
    <property type="entry name" value="LytTR"/>
    <property type="match status" value="1"/>
</dbReference>
<feature type="domain" description="HTH LytTR-type" evidence="3">
    <location>
        <begin position="141"/>
        <end position="234"/>
    </location>
</feature>
<evidence type="ECO:0000256" key="1">
    <source>
        <dbReference type="PROSITE-ProRule" id="PRU00169"/>
    </source>
</evidence>
<dbReference type="Gene3D" id="2.40.50.1020">
    <property type="entry name" value="LytTr DNA-binding domain"/>
    <property type="match status" value="1"/>
</dbReference>
<dbReference type="Gene3D" id="3.40.50.2300">
    <property type="match status" value="1"/>
</dbReference>
<dbReference type="RefSeq" id="WP_303302457.1">
    <property type="nucleotide sequence ID" value="NZ_BAABDA010000035.1"/>
</dbReference>
<feature type="modified residue" description="4-aspartylphosphate" evidence="1">
    <location>
        <position position="53"/>
    </location>
</feature>
<keyword evidence="1" id="KW-0597">Phosphoprotein</keyword>
<dbReference type="InterPro" id="IPR007492">
    <property type="entry name" value="LytTR_DNA-bd_dom"/>
</dbReference>
<dbReference type="SMART" id="SM00448">
    <property type="entry name" value="REC"/>
    <property type="match status" value="1"/>
</dbReference>
<protein>
    <submittedName>
        <fullName evidence="4">Response regulator transcription factor</fullName>
    </submittedName>
</protein>
<organism evidence="4 5">
    <name type="scientific">Flavivirga jejuensis</name>
    <dbReference type="NCBI Taxonomy" id="870487"/>
    <lineage>
        <taxon>Bacteria</taxon>
        <taxon>Pseudomonadati</taxon>
        <taxon>Bacteroidota</taxon>
        <taxon>Flavobacteriia</taxon>
        <taxon>Flavobacteriales</taxon>
        <taxon>Flavobacteriaceae</taxon>
        <taxon>Flavivirga</taxon>
    </lineage>
</organism>
<comment type="caution">
    <text evidence="4">The sequence shown here is derived from an EMBL/GenBank/DDBJ whole genome shotgun (WGS) entry which is preliminary data.</text>
</comment>
<dbReference type="SMART" id="SM00850">
    <property type="entry name" value="LytTR"/>
    <property type="match status" value="1"/>
</dbReference>
<dbReference type="EMBL" id="JAUOEL010000004">
    <property type="protein sequence ID" value="MDO5975274.1"/>
    <property type="molecule type" value="Genomic_DNA"/>
</dbReference>
<accession>A0ABT8WQ30</accession>